<evidence type="ECO:0000313" key="5">
    <source>
        <dbReference type="Proteomes" id="UP000267268"/>
    </source>
</evidence>
<comment type="similarity">
    <text evidence="1">Belongs to the prokaryotic/mitochondrial release factor family.</text>
</comment>
<evidence type="ECO:0000259" key="3">
    <source>
        <dbReference type="PROSITE" id="PS00745"/>
    </source>
</evidence>
<dbReference type="SUPFAM" id="SSF75620">
    <property type="entry name" value="Release factor"/>
    <property type="match status" value="1"/>
</dbReference>
<dbReference type="PANTHER" id="PTHR47814:SF1">
    <property type="entry name" value="PEPTIDYL-TRNA HYDROLASE ARFB"/>
    <property type="match status" value="1"/>
</dbReference>
<evidence type="ECO:0000256" key="2">
    <source>
        <dbReference type="SAM" id="MobiDB-lite"/>
    </source>
</evidence>
<dbReference type="AlphaFoldDB" id="A0A3Q9FSJ8"/>
<dbReference type="EMBL" id="CP034563">
    <property type="protein sequence ID" value="AZQ64965.1"/>
    <property type="molecule type" value="Genomic_DNA"/>
</dbReference>
<accession>A0A3Q9FSJ8</accession>
<feature type="domain" description="Prokaryotic-type class I peptide chain release factors" evidence="3">
    <location>
        <begin position="16"/>
        <end position="32"/>
    </location>
</feature>
<gene>
    <name evidence="4" type="ORF">EI427_22340</name>
</gene>
<name>A0A3Q9FSJ8_9BACT</name>
<dbReference type="EC" id="3.1.1.29" evidence="4"/>
<dbReference type="NCBIfam" id="NF006718">
    <property type="entry name" value="PRK09256.1"/>
    <property type="match status" value="1"/>
</dbReference>
<dbReference type="GO" id="GO:0072344">
    <property type="term" value="P:rescue of stalled ribosome"/>
    <property type="evidence" value="ECO:0007669"/>
    <property type="project" value="TreeGrafter"/>
</dbReference>
<sequence>MNKEILIKELQFKAIRSSGAGGQHVNKVSSKVVLSFDVAKSEGLNSREKTLLYKNISSRLTNEKELQLACDDSRSQVQNKNKVIDRFFDLLKVGLFVPKKRLASKPSKASIKRMKDKKKKRGDLKKLRQKPNY</sequence>
<dbReference type="Gene3D" id="3.30.160.20">
    <property type="match status" value="1"/>
</dbReference>
<feature type="region of interest" description="Disordered" evidence="2">
    <location>
        <begin position="106"/>
        <end position="133"/>
    </location>
</feature>
<dbReference type="OrthoDB" id="9815709at2"/>
<keyword evidence="5" id="KW-1185">Reference proteome</keyword>
<reference evidence="4 5" key="1">
    <citation type="submission" date="2018-12" db="EMBL/GenBank/DDBJ databases">
        <title>Flammeovirga pectinis sp. nov., isolated from the gut of the Korean scallop, Patinopecten yessoensis.</title>
        <authorList>
            <person name="Bae J.-W."/>
            <person name="Jeong Y.-S."/>
            <person name="Kang W."/>
        </authorList>
    </citation>
    <scope>NUCLEOTIDE SEQUENCE [LARGE SCALE GENOMIC DNA]</scope>
    <source>
        <strain evidence="4 5">L12M1</strain>
    </source>
</reference>
<evidence type="ECO:0000256" key="1">
    <source>
        <dbReference type="ARBA" id="ARBA00010835"/>
    </source>
</evidence>
<feature type="compositionally biased region" description="Basic residues" evidence="2">
    <location>
        <begin position="110"/>
        <end position="133"/>
    </location>
</feature>
<dbReference type="RefSeq" id="WP_126619209.1">
    <property type="nucleotide sequence ID" value="NZ_CP034563.1"/>
</dbReference>
<proteinExistence type="inferred from homology"/>
<keyword evidence="4" id="KW-0378">Hydrolase</keyword>
<evidence type="ECO:0000313" key="4">
    <source>
        <dbReference type="EMBL" id="AZQ64965.1"/>
    </source>
</evidence>
<dbReference type="GO" id="GO:0004045">
    <property type="term" value="F:peptidyl-tRNA hydrolase activity"/>
    <property type="evidence" value="ECO:0007669"/>
    <property type="project" value="UniProtKB-EC"/>
</dbReference>
<dbReference type="KEGG" id="fll:EI427_22340"/>
<protein>
    <submittedName>
        <fullName evidence="4">Aminoacyl-tRNA hydrolase</fullName>
        <ecNumber evidence="4">3.1.1.29</ecNumber>
    </submittedName>
</protein>
<dbReference type="Pfam" id="PF00472">
    <property type="entry name" value="RF-1"/>
    <property type="match status" value="1"/>
</dbReference>
<dbReference type="InterPro" id="IPR045853">
    <property type="entry name" value="Pep_chain_release_fac_I_sf"/>
</dbReference>
<dbReference type="Proteomes" id="UP000267268">
    <property type="component" value="Chromosome 2"/>
</dbReference>
<dbReference type="PANTHER" id="PTHR47814">
    <property type="entry name" value="PEPTIDYL-TRNA HYDROLASE ARFB"/>
    <property type="match status" value="1"/>
</dbReference>
<dbReference type="GO" id="GO:0003747">
    <property type="term" value="F:translation release factor activity"/>
    <property type="evidence" value="ECO:0007669"/>
    <property type="project" value="InterPro"/>
</dbReference>
<dbReference type="PROSITE" id="PS00745">
    <property type="entry name" value="RF_PROK_I"/>
    <property type="match status" value="1"/>
</dbReference>
<dbReference type="GO" id="GO:0043022">
    <property type="term" value="F:ribosome binding"/>
    <property type="evidence" value="ECO:0007669"/>
    <property type="project" value="TreeGrafter"/>
</dbReference>
<dbReference type="InterPro" id="IPR000352">
    <property type="entry name" value="Pep_chain_release_fac_I"/>
</dbReference>
<organism evidence="4 5">
    <name type="scientific">Flammeovirga pectinis</name>
    <dbReference type="NCBI Taxonomy" id="2494373"/>
    <lineage>
        <taxon>Bacteria</taxon>
        <taxon>Pseudomonadati</taxon>
        <taxon>Bacteroidota</taxon>
        <taxon>Cytophagia</taxon>
        <taxon>Cytophagales</taxon>
        <taxon>Flammeovirgaceae</taxon>
        <taxon>Flammeovirga</taxon>
    </lineage>
</organism>